<feature type="domain" description="Broad-specificity ulvan lyase N-terminal" evidence="1">
    <location>
        <begin position="10"/>
        <end position="345"/>
    </location>
</feature>
<evidence type="ECO:0000259" key="1">
    <source>
        <dbReference type="Pfam" id="PF25840"/>
    </source>
</evidence>
<dbReference type="SUPFAM" id="SSF48208">
    <property type="entry name" value="Six-hairpin glycosidases"/>
    <property type="match status" value="1"/>
</dbReference>
<dbReference type="Gene3D" id="1.50.10.20">
    <property type="match status" value="1"/>
</dbReference>
<accession>A0ABT2U9Y3</accession>
<keyword evidence="4" id="KW-1185">Reference proteome</keyword>
<dbReference type="EMBL" id="JAOQIO010000007">
    <property type="protein sequence ID" value="MCU6791362.1"/>
    <property type="molecule type" value="Genomic_DNA"/>
</dbReference>
<dbReference type="Proteomes" id="UP001652445">
    <property type="component" value="Unassembled WGS sequence"/>
</dbReference>
<evidence type="ECO:0000313" key="4">
    <source>
        <dbReference type="Proteomes" id="UP001652445"/>
    </source>
</evidence>
<evidence type="ECO:0000259" key="2">
    <source>
        <dbReference type="Pfam" id="PF25841"/>
    </source>
</evidence>
<feature type="domain" description="Broad-specificity ulvan lyase C-terminal" evidence="2">
    <location>
        <begin position="357"/>
        <end position="590"/>
    </location>
</feature>
<dbReference type="InterPro" id="IPR058907">
    <property type="entry name" value="P29_N"/>
</dbReference>
<dbReference type="Pfam" id="PF25840">
    <property type="entry name" value="Ulvan_lyase_N"/>
    <property type="match status" value="1"/>
</dbReference>
<reference evidence="3 4" key="1">
    <citation type="submission" date="2022-09" db="EMBL/GenBank/DDBJ databases">
        <authorList>
            <person name="Han X.L."/>
            <person name="Wang Q."/>
            <person name="Lu T."/>
        </authorList>
    </citation>
    <scope>NUCLEOTIDE SEQUENCE [LARGE SCALE GENOMIC DNA]</scope>
    <source>
        <strain evidence="3 4">WQ 127069</strain>
    </source>
</reference>
<dbReference type="RefSeq" id="WP_262682936.1">
    <property type="nucleotide sequence ID" value="NZ_JAOQIO010000007.1"/>
</dbReference>
<dbReference type="InterPro" id="IPR008928">
    <property type="entry name" value="6-hairpin_glycosidase_sf"/>
</dbReference>
<evidence type="ECO:0000313" key="3">
    <source>
        <dbReference type="EMBL" id="MCU6791362.1"/>
    </source>
</evidence>
<organism evidence="3 4">
    <name type="scientific">Paenibacillus baimaensis</name>
    <dbReference type="NCBI Taxonomy" id="2982185"/>
    <lineage>
        <taxon>Bacteria</taxon>
        <taxon>Bacillati</taxon>
        <taxon>Bacillota</taxon>
        <taxon>Bacilli</taxon>
        <taxon>Bacillales</taxon>
        <taxon>Paenibacillaceae</taxon>
        <taxon>Paenibacillus</taxon>
    </lineage>
</organism>
<name>A0ABT2U9Y3_9BACL</name>
<proteinExistence type="predicted"/>
<dbReference type="Pfam" id="PF25841">
    <property type="entry name" value="Ulvan_lyase_C"/>
    <property type="match status" value="1"/>
</dbReference>
<protein>
    <submittedName>
        <fullName evidence="3">Uncharacterized protein</fullName>
    </submittedName>
</protein>
<gene>
    <name evidence="3" type="ORF">OB236_04370</name>
</gene>
<comment type="caution">
    <text evidence="3">The sequence shown here is derived from an EMBL/GenBank/DDBJ whole genome shotgun (WGS) entry which is preliminary data.</text>
</comment>
<sequence length="591" mass="66469">MPYLHMKQRVKQLCDTLITYQVDHLVESWEGGIICPSCKRIHGRCGDAIFPMYYMAVETGEERYRHSAQKLVQFMKRNQLFDGSWLNDEPSTWKGTTVFQTLSLCHAYDYLNDNDEADEAAALLDMIEKAAKWITWAFCEGGIAQTNVNYFITTGAVLQWCSQILNNADYAREAKKLMYWSLEQINKDGFIIGEAKYTNRPHDNIDIGYNFDMSIGAMAEYYLLTGDTQVKEATLRVLRAHIQMIYPDGSMDNSFGSRGYKWTLYGSKTAHGCQMALMMLCDEDPAFAEAADRNAHYVASCMNKDGMVGYGPHHEAIFDKSCIHTTFNRADAFAVALVYGKPIPESSLIPSDHIFGLKQFPSLNTYHARTESLMATVTGFGANNAPTGGSISYLWHNTLGPLQIGSATTYERSEVFNMPEYPGTYRGTTTPRIEAVIQGTNYGSLYEYEAAIAADEDRTSLHVYGRLKPLQQPIQIDSRAAYSIHYRFYDQKVEKTYRFDVQFPMDRLSIIEPFVIQSDTSTARDNSGIVMETSGTTVTVKGEGSPFIFNTEQEGATIAAVFPAVMCTPVQWTMENVLPGNYEFTVSISVQ</sequence>
<dbReference type="InterPro" id="IPR058908">
    <property type="entry name" value="P29_C"/>
</dbReference>